<dbReference type="EMBL" id="JAGKHQ010000015">
    <property type="protein sequence ID" value="KAG7497025.1"/>
    <property type="molecule type" value="Genomic_DNA"/>
</dbReference>
<feature type="domain" description="Amine oxidase" evidence="11">
    <location>
        <begin position="1"/>
        <end position="440"/>
    </location>
</feature>
<dbReference type="InterPro" id="IPR002937">
    <property type="entry name" value="Amino_oxidase"/>
</dbReference>
<gene>
    <name evidence="12" type="ORF">JOB18_030202</name>
</gene>
<dbReference type="InterPro" id="IPR050281">
    <property type="entry name" value="Flavin_monoamine_oxidase"/>
</dbReference>
<dbReference type="GO" id="GO:0005576">
    <property type="term" value="C:extracellular region"/>
    <property type="evidence" value="ECO:0007669"/>
    <property type="project" value="UniProtKB-SubCell"/>
</dbReference>
<keyword evidence="8" id="KW-0560">Oxidoreductase</keyword>
<dbReference type="EC" id="1.4.3.2" evidence="4"/>
<dbReference type="GO" id="GO:0001716">
    <property type="term" value="F:L-amino-acid oxidase activity"/>
    <property type="evidence" value="ECO:0007669"/>
    <property type="project" value="UniProtKB-EC"/>
</dbReference>
<evidence type="ECO:0000313" key="12">
    <source>
        <dbReference type="EMBL" id="KAG7497025.1"/>
    </source>
</evidence>
<evidence type="ECO:0000256" key="9">
    <source>
        <dbReference type="ARBA" id="ARBA00023157"/>
    </source>
</evidence>
<dbReference type="GO" id="GO:0009063">
    <property type="term" value="P:amino acid catabolic process"/>
    <property type="evidence" value="ECO:0007669"/>
    <property type="project" value="TreeGrafter"/>
</dbReference>
<comment type="similarity">
    <text evidence="3">Belongs to the flavin monoamine oxidase family. FIG1 subfamily.</text>
</comment>
<keyword evidence="7" id="KW-0274">FAD</keyword>
<dbReference type="PANTHER" id="PTHR10742:SF342">
    <property type="entry name" value="AMINE OXIDASE"/>
    <property type="match status" value="1"/>
</dbReference>
<name>A0AAV6QXX0_SOLSE</name>
<keyword evidence="10" id="KW-0325">Glycoprotein</keyword>
<comment type="subcellular location">
    <subcellularLocation>
        <location evidence="2">Secreted</location>
    </subcellularLocation>
</comment>
<evidence type="ECO:0000256" key="5">
    <source>
        <dbReference type="ARBA" id="ARBA00022525"/>
    </source>
</evidence>
<evidence type="ECO:0000256" key="4">
    <source>
        <dbReference type="ARBA" id="ARBA00012806"/>
    </source>
</evidence>
<organism evidence="12 13">
    <name type="scientific">Solea senegalensis</name>
    <name type="common">Senegalese sole</name>
    <dbReference type="NCBI Taxonomy" id="28829"/>
    <lineage>
        <taxon>Eukaryota</taxon>
        <taxon>Metazoa</taxon>
        <taxon>Chordata</taxon>
        <taxon>Craniata</taxon>
        <taxon>Vertebrata</taxon>
        <taxon>Euteleostomi</taxon>
        <taxon>Actinopterygii</taxon>
        <taxon>Neopterygii</taxon>
        <taxon>Teleostei</taxon>
        <taxon>Neoteleostei</taxon>
        <taxon>Acanthomorphata</taxon>
        <taxon>Carangaria</taxon>
        <taxon>Pleuronectiformes</taxon>
        <taxon>Pleuronectoidei</taxon>
        <taxon>Soleidae</taxon>
        <taxon>Solea</taxon>
    </lineage>
</organism>
<evidence type="ECO:0000256" key="2">
    <source>
        <dbReference type="ARBA" id="ARBA00004613"/>
    </source>
</evidence>
<comment type="caution">
    <text evidence="12">The sequence shown here is derived from an EMBL/GenBank/DDBJ whole genome shotgun (WGS) entry which is preliminary data.</text>
</comment>
<keyword evidence="5" id="KW-0964">Secreted</keyword>
<evidence type="ECO:0000313" key="13">
    <source>
        <dbReference type="Proteomes" id="UP000693946"/>
    </source>
</evidence>
<evidence type="ECO:0000256" key="6">
    <source>
        <dbReference type="ARBA" id="ARBA00022630"/>
    </source>
</evidence>
<dbReference type="PANTHER" id="PTHR10742">
    <property type="entry name" value="FLAVIN MONOAMINE OXIDASE"/>
    <property type="match status" value="1"/>
</dbReference>
<evidence type="ECO:0000256" key="10">
    <source>
        <dbReference type="ARBA" id="ARBA00023180"/>
    </source>
</evidence>
<comment type="cofactor">
    <cofactor evidence="1">
        <name>FAD</name>
        <dbReference type="ChEBI" id="CHEBI:57692"/>
    </cofactor>
</comment>
<dbReference type="FunFam" id="3.50.50.60:FF:000242">
    <property type="entry name" value="Amine oxidase"/>
    <property type="match status" value="1"/>
</dbReference>
<evidence type="ECO:0000256" key="1">
    <source>
        <dbReference type="ARBA" id="ARBA00001974"/>
    </source>
</evidence>
<accession>A0AAV6QXX0</accession>
<proteinExistence type="inferred from homology"/>
<evidence type="ECO:0000256" key="7">
    <source>
        <dbReference type="ARBA" id="ARBA00022827"/>
    </source>
</evidence>
<dbReference type="FunFam" id="3.50.50.60:FF:000450">
    <property type="entry name" value="Amine oxidase"/>
    <property type="match status" value="1"/>
</dbReference>
<protein>
    <recommendedName>
        <fullName evidence="4">L-amino-acid oxidase</fullName>
        <ecNumber evidence="4">1.4.3.2</ecNumber>
    </recommendedName>
</protein>
<keyword evidence="6" id="KW-0285">Flavoprotein</keyword>
<reference evidence="12 13" key="1">
    <citation type="journal article" date="2021" name="Sci. Rep.">
        <title>Chromosome anchoring in Senegalese sole (Solea senegalensis) reveals sex-associated markers and genome rearrangements in flatfish.</title>
        <authorList>
            <person name="Guerrero-Cozar I."/>
            <person name="Gomez-Garrido J."/>
            <person name="Berbel C."/>
            <person name="Martinez-Blanch J.F."/>
            <person name="Alioto T."/>
            <person name="Claros M.G."/>
            <person name="Gagnaire P.A."/>
            <person name="Manchado M."/>
        </authorList>
    </citation>
    <scope>NUCLEOTIDE SEQUENCE [LARGE SCALE GENOMIC DNA]</scope>
    <source>
        <strain evidence="12">Sse05_10M</strain>
    </source>
</reference>
<evidence type="ECO:0000259" key="11">
    <source>
        <dbReference type="Pfam" id="PF01593"/>
    </source>
</evidence>
<keyword evidence="13" id="KW-1185">Reference proteome</keyword>
<dbReference type="Pfam" id="PF01593">
    <property type="entry name" value="Amino_oxidase"/>
    <property type="match status" value="1"/>
</dbReference>
<dbReference type="Proteomes" id="UP000693946">
    <property type="component" value="Linkage Group LG3"/>
</dbReference>
<keyword evidence="9" id="KW-1015">Disulfide bond</keyword>
<dbReference type="AlphaFoldDB" id="A0AAV6QXX0"/>
<sequence>MAGLTAAKLLQDAGHQVTIVEASGRVGGRVQTYRNEKEGWYADLGAMRIPSHHSIVCWFATKLGVKFNEFHIADPNTFYLVNGLRERAHTVQSDPDVLQYKVKSSEKGKSAIELLQQALQKVKDEIVTNGCSDALRKYDRYSLKEYLKEEGGLSSEAVRMIGDLLNGHSYMAMALMEMIHDNYEISDNKTYYEVTGGFDLLPSAFLSVLNGSILLNSKVKHISQSDTGVTVSYQTSQQTSSLTKLQADVVLVATTAQAAVFMEFSPALSVEKMVALREIHYDSPTKVILTFREKFWERDGIFGGKSITDRPSRFIYYPSHSFQTNKEIGVLLASYTLGYESFLFLGVSDEDLKELVLRDLAEIHGDYVRDLCTGMIVKRWVLDPYNLAGNAFFAPYQTLESSKELFKSEGRVHFAGEYTDSPHGWIEAAMKTAIRAATNINKAVRKE</sequence>
<evidence type="ECO:0000256" key="3">
    <source>
        <dbReference type="ARBA" id="ARBA00005465"/>
    </source>
</evidence>
<evidence type="ECO:0000256" key="8">
    <source>
        <dbReference type="ARBA" id="ARBA00023002"/>
    </source>
</evidence>
<dbReference type="FunFam" id="1.10.405.10:FF:000004">
    <property type="entry name" value="Amine oxidase"/>
    <property type="match status" value="1"/>
</dbReference>